<proteinExistence type="predicted"/>
<dbReference type="InterPro" id="IPR023971">
    <property type="entry name" value="GSU1558/StbA-like"/>
</dbReference>
<dbReference type="Proteomes" id="UP000885986">
    <property type="component" value="Unassembled WGS sequence"/>
</dbReference>
<sequence length="88" mass="8603">MRGQQRRSAPNQKEEIMKSQDTKGFLAGLCLTALLAGGTLAAPTPALGSSGCASGGKTTQGEGGTDGGDAGTEGKGEAEEESTEGSGS</sequence>
<evidence type="ECO:0000313" key="2">
    <source>
        <dbReference type="EMBL" id="HET98518.1"/>
    </source>
</evidence>
<dbReference type="AlphaFoldDB" id="A0A7C2XW94"/>
<feature type="compositionally biased region" description="Gly residues" evidence="1">
    <location>
        <begin position="61"/>
        <end position="71"/>
    </location>
</feature>
<comment type="caution">
    <text evidence="2">The sequence shown here is derived from an EMBL/GenBank/DDBJ whole genome shotgun (WGS) entry which is preliminary data.</text>
</comment>
<accession>A0A7C2XW94</accession>
<dbReference type="NCBIfam" id="TIGR04081">
    <property type="entry name" value="SbtA family thio(seleno)oxazole RiPP natural product precursor"/>
    <property type="match status" value="1"/>
</dbReference>
<feature type="compositionally biased region" description="Acidic residues" evidence="1">
    <location>
        <begin position="78"/>
        <end position="88"/>
    </location>
</feature>
<feature type="region of interest" description="Disordered" evidence="1">
    <location>
        <begin position="41"/>
        <end position="88"/>
    </location>
</feature>
<organism evidence="2">
    <name type="scientific">Desulfurivibrio alkaliphilus</name>
    <dbReference type="NCBI Taxonomy" id="427923"/>
    <lineage>
        <taxon>Bacteria</taxon>
        <taxon>Pseudomonadati</taxon>
        <taxon>Thermodesulfobacteriota</taxon>
        <taxon>Desulfobulbia</taxon>
        <taxon>Desulfobulbales</taxon>
        <taxon>Desulfobulbaceae</taxon>
        <taxon>Desulfurivibrio</taxon>
    </lineage>
</organism>
<name>A0A7C2XW94_9BACT</name>
<gene>
    <name evidence="2" type="ORF">ENN98_07515</name>
</gene>
<dbReference type="EMBL" id="DSDS01000168">
    <property type="protein sequence ID" value="HET98518.1"/>
    <property type="molecule type" value="Genomic_DNA"/>
</dbReference>
<evidence type="ECO:0000256" key="1">
    <source>
        <dbReference type="SAM" id="MobiDB-lite"/>
    </source>
</evidence>
<reference evidence="2" key="1">
    <citation type="journal article" date="2020" name="mSystems">
        <title>Genome- and Community-Level Interaction Insights into Carbon Utilization and Element Cycling Functions of Hydrothermarchaeota in Hydrothermal Sediment.</title>
        <authorList>
            <person name="Zhou Z."/>
            <person name="Liu Y."/>
            <person name="Xu W."/>
            <person name="Pan J."/>
            <person name="Luo Z.H."/>
            <person name="Li M."/>
        </authorList>
    </citation>
    <scope>NUCLEOTIDE SEQUENCE [LARGE SCALE GENOMIC DNA]</scope>
    <source>
        <strain evidence="2">SpSt-1224</strain>
    </source>
</reference>
<protein>
    <submittedName>
        <fullName evidence="2">Selenobiotic family radical SAM modification target peptide</fullName>
    </submittedName>
</protein>